<proteinExistence type="inferred from homology"/>
<dbReference type="Proteomes" id="UP000326509">
    <property type="component" value="Unassembled WGS sequence"/>
</dbReference>
<accession>A0A5J4IYR6</accession>
<dbReference type="EMBL" id="BKCG01000006">
    <property type="protein sequence ID" value="GER60174.1"/>
    <property type="molecule type" value="Genomic_DNA"/>
</dbReference>
<comment type="similarity">
    <text evidence="1">Belongs to the transferase hexapeptide repeat family.</text>
</comment>
<evidence type="ECO:0000313" key="7">
    <source>
        <dbReference type="Proteomes" id="UP000326509"/>
    </source>
</evidence>
<sequence>MIDIYIVGAGGAAKEIYHLINSINIETPTYIVKGFVDISKADTLNVAGKEFEIINEKSFLSNFSEKVHVVFAIADTKRLKQIVSEYISHENFIFPNLIHPKVHIDESVKMSKANIISETCVFTVDISIGSYNYFNRGVHVGHDCNIESYNVINPCAVISGSVKIDDEVFIGTNATVLQNLNIGKKATIGAGAVVVKDVKENTLVVGVPAKEIA</sequence>
<gene>
    <name evidence="6" type="ORF">ULMA_22820</name>
</gene>
<dbReference type="InterPro" id="IPR050179">
    <property type="entry name" value="Trans_hexapeptide_repeat"/>
</dbReference>
<evidence type="ECO:0000256" key="4">
    <source>
        <dbReference type="PIRSR" id="PIRSR620019-1"/>
    </source>
</evidence>
<name>A0A5J4IYR6_9FLAO</name>
<dbReference type="RefSeq" id="WP_151674616.1">
    <property type="nucleotide sequence ID" value="NZ_BKCG01000006.1"/>
</dbReference>
<organism evidence="6 7">
    <name type="scientific">Patiriisocius marinus</name>
    <dbReference type="NCBI Taxonomy" id="1397112"/>
    <lineage>
        <taxon>Bacteria</taxon>
        <taxon>Pseudomonadati</taxon>
        <taxon>Bacteroidota</taxon>
        <taxon>Flavobacteriia</taxon>
        <taxon>Flavobacteriales</taxon>
        <taxon>Flavobacteriaceae</taxon>
        <taxon>Patiriisocius</taxon>
    </lineage>
</organism>
<dbReference type="AlphaFoldDB" id="A0A5J4IYR6"/>
<dbReference type="Gene3D" id="2.160.10.10">
    <property type="entry name" value="Hexapeptide repeat proteins"/>
    <property type="match status" value="1"/>
</dbReference>
<dbReference type="InterPro" id="IPR011004">
    <property type="entry name" value="Trimer_LpxA-like_sf"/>
</dbReference>
<dbReference type="PROSITE" id="PS00101">
    <property type="entry name" value="HEXAPEP_TRANSFERASES"/>
    <property type="match status" value="1"/>
</dbReference>
<evidence type="ECO:0000256" key="3">
    <source>
        <dbReference type="ARBA" id="ARBA00022737"/>
    </source>
</evidence>
<evidence type="ECO:0000259" key="5">
    <source>
        <dbReference type="Pfam" id="PF17836"/>
    </source>
</evidence>
<dbReference type="InterPro" id="IPR020019">
    <property type="entry name" value="AcTrfase_PglD-like"/>
</dbReference>
<evidence type="ECO:0000256" key="2">
    <source>
        <dbReference type="ARBA" id="ARBA00022679"/>
    </source>
</evidence>
<feature type="domain" description="PglD N-terminal" evidence="5">
    <location>
        <begin position="3"/>
        <end position="85"/>
    </location>
</feature>
<dbReference type="GO" id="GO:0016740">
    <property type="term" value="F:transferase activity"/>
    <property type="evidence" value="ECO:0007669"/>
    <property type="project" value="UniProtKB-KW"/>
</dbReference>
<keyword evidence="3" id="KW-0677">Repeat</keyword>
<feature type="site" description="Increases basicity of active site His" evidence="4">
    <location>
        <position position="143"/>
    </location>
</feature>
<comment type="caution">
    <text evidence="6">The sequence shown here is derived from an EMBL/GenBank/DDBJ whole genome shotgun (WGS) entry which is preliminary data.</text>
</comment>
<dbReference type="PANTHER" id="PTHR43300:SF7">
    <property type="entry name" value="UDP-N-ACETYLBACILLOSAMINE N-ACETYLTRANSFERASE"/>
    <property type="match status" value="1"/>
</dbReference>
<keyword evidence="2 6" id="KW-0808">Transferase</keyword>
<dbReference type="PANTHER" id="PTHR43300">
    <property type="entry name" value="ACETYLTRANSFERASE"/>
    <property type="match status" value="1"/>
</dbReference>
<dbReference type="CDD" id="cd03360">
    <property type="entry name" value="LbH_AT_putative"/>
    <property type="match status" value="1"/>
</dbReference>
<dbReference type="Gene3D" id="3.40.50.20">
    <property type="match status" value="1"/>
</dbReference>
<dbReference type="InterPro" id="IPR018357">
    <property type="entry name" value="Hexapep_transf_CS"/>
</dbReference>
<dbReference type="Pfam" id="PF17836">
    <property type="entry name" value="PglD_N"/>
    <property type="match status" value="1"/>
</dbReference>
<dbReference type="InterPro" id="IPR041561">
    <property type="entry name" value="PglD_N"/>
</dbReference>
<keyword evidence="7" id="KW-1185">Reference proteome</keyword>
<evidence type="ECO:0000256" key="1">
    <source>
        <dbReference type="ARBA" id="ARBA00007274"/>
    </source>
</evidence>
<reference evidence="6 7" key="1">
    <citation type="submission" date="2019-08" db="EMBL/GenBank/DDBJ databases">
        <title>Draft genome sequence of Ulvibacter marinus type strain NBRC 109484.</title>
        <authorList>
            <person name="Kawano K."/>
            <person name="Ushijima N."/>
            <person name="Kihara M."/>
            <person name="Itoh H."/>
        </authorList>
    </citation>
    <scope>NUCLEOTIDE SEQUENCE [LARGE SCALE GENOMIC DNA]</scope>
    <source>
        <strain evidence="6 7">NBRC 109484</strain>
    </source>
</reference>
<dbReference type="OrthoDB" id="708224at2"/>
<dbReference type="SUPFAM" id="SSF51161">
    <property type="entry name" value="Trimeric LpxA-like enzymes"/>
    <property type="match status" value="1"/>
</dbReference>
<protein>
    <submittedName>
        <fullName evidence="6">Transferase</fullName>
    </submittedName>
</protein>
<evidence type="ECO:0000313" key="6">
    <source>
        <dbReference type="EMBL" id="GER60174.1"/>
    </source>
</evidence>
<dbReference type="NCBIfam" id="TIGR03570">
    <property type="entry name" value="NeuD_NnaD"/>
    <property type="match status" value="1"/>
</dbReference>
<feature type="active site" description="Proton acceptor" evidence="4">
    <location>
        <position position="142"/>
    </location>
</feature>